<evidence type="ECO:0000313" key="3">
    <source>
        <dbReference type="Proteomes" id="UP000298179"/>
    </source>
</evidence>
<dbReference type="OrthoDB" id="9960379at2"/>
<protein>
    <submittedName>
        <fullName evidence="2">Uncharacterized protein</fullName>
    </submittedName>
</protein>
<organism evidence="2 3">
    <name type="scientific">Jiella endophytica</name>
    <dbReference type="NCBI Taxonomy" id="2558362"/>
    <lineage>
        <taxon>Bacteria</taxon>
        <taxon>Pseudomonadati</taxon>
        <taxon>Pseudomonadota</taxon>
        <taxon>Alphaproteobacteria</taxon>
        <taxon>Hyphomicrobiales</taxon>
        <taxon>Aurantimonadaceae</taxon>
        <taxon>Jiella</taxon>
    </lineage>
</organism>
<comment type="caution">
    <text evidence="2">The sequence shown here is derived from an EMBL/GenBank/DDBJ whole genome shotgun (WGS) entry which is preliminary data.</text>
</comment>
<reference evidence="2 3" key="1">
    <citation type="submission" date="2019-03" db="EMBL/GenBank/DDBJ databases">
        <title>Jiella endophytica sp. nov., a novel endophytic bacterium isolated from root of Ficus microcarpa Linn. f.</title>
        <authorList>
            <person name="Tuo L."/>
        </authorList>
    </citation>
    <scope>NUCLEOTIDE SEQUENCE [LARGE SCALE GENOMIC DNA]</scope>
    <source>
        <strain evidence="2 3">CBS5Q-3</strain>
    </source>
</reference>
<keyword evidence="3" id="KW-1185">Reference proteome</keyword>
<name>A0A4Y8R7S9_9HYPH</name>
<dbReference type="Proteomes" id="UP000298179">
    <property type="component" value="Unassembled WGS sequence"/>
</dbReference>
<feature type="region of interest" description="Disordered" evidence="1">
    <location>
        <begin position="80"/>
        <end position="108"/>
    </location>
</feature>
<gene>
    <name evidence="2" type="ORF">E3C22_23735</name>
</gene>
<sequence>MAHGIGPKIGIDFLKGTMWRFNRLERPSGVQSGAQRSNVETTAGECDMKVFLAVTTAAGLALASASGAAACNFKKDTTAEAPMTPIVTADQTDDAPAPKLPAGDQKKG</sequence>
<accession>A0A4Y8R7S9</accession>
<dbReference type="RefSeq" id="WP_134764373.1">
    <property type="nucleotide sequence ID" value="NZ_SOZD01000016.1"/>
</dbReference>
<dbReference type="EMBL" id="SOZD01000016">
    <property type="protein sequence ID" value="TFF17672.1"/>
    <property type="molecule type" value="Genomic_DNA"/>
</dbReference>
<evidence type="ECO:0000256" key="1">
    <source>
        <dbReference type="SAM" id="MobiDB-lite"/>
    </source>
</evidence>
<evidence type="ECO:0000313" key="2">
    <source>
        <dbReference type="EMBL" id="TFF17672.1"/>
    </source>
</evidence>
<dbReference type="AlphaFoldDB" id="A0A4Y8R7S9"/>
<proteinExistence type="predicted"/>